<proteinExistence type="inferred from homology"/>
<dbReference type="Pfam" id="PF00270">
    <property type="entry name" value="DEAD"/>
    <property type="match status" value="1"/>
</dbReference>
<dbReference type="FunFam" id="3.40.50.300:FF:000526">
    <property type="entry name" value="DExH-box ATP-dependent RNA helicase DExH3"/>
    <property type="match status" value="1"/>
</dbReference>
<feature type="domain" description="Helicase ATP-binding" evidence="7">
    <location>
        <begin position="262"/>
        <end position="432"/>
    </location>
</feature>
<dbReference type="GO" id="GO:0005524">
    <property type="term" value="F:ATP binding"/>
    <property type="evidence" value="ECO:0007669"/>
    <property type="project" value="UniProtKB-KW"/>
</dbReference>
<evidence type="ECO:0000256" key="2">
    <source>
        <dbReference type="ARBA" id="ARBA00022801"/>
    </source>
</evidence>
<keyword evidence="10" id="KW-1185">Reference proteome</keyword>
<dbReference type="SMART" id="SM00490">
    <property type="entry name" value="HELICc"/>
    <property type="match status" value="1"/>
</dbReference>
<dbReference type="PROSITE" id="PS51194">
    <property type="entry name" value="HELICASE_CTER"/>
    <property type="match status" value="1"/>
</dbReference>
<evidence type="ECO:0000256" key="1">
    <source>
        <dbReference type="ARBA" id="ARBA00022741"/>
    </source>
</evidence>
<dbReference type="SMART" id="SM00487">
    <property type="entry name" value="DEXDc"/>
    <property type="match status" value="1"/>
</dbReference>
<reference evidence="9 10" key="1">
    <citation type="journal article" date="2018" name="Gigascience">
        <title>Genomes of trombidid mites reveal novel predicted allergens and laterally-transferred genes associated with secondary metabolism.</title>
        <authorList>
            <person name="Dong X."/>
            <person name="Chaisiri K."/>
            <person name="Xia D."/>
            <person name="Armstrong S.D."/>
            <person name="Fang Y."/>
            <person name="Donnelly M.J."/>
            <person name="Kadowaki T."/>
            <person name="McGarry J.W."/>
            <person name="Darby A.C."/>
            <person name="Makepeace B.L."/>
        </authorList>
    </citation>
    <scope>NUCLEOTIDE SEQUENCE [LARGE SCALE GENOMIC DNA]</scope>
    <source>
        <strain evidence="9">UoL-UT</strain>
    </source>
</reference>
<dbReference type="Gene3D" id="3.30.160.20">
    <property type="match status" value="1"/>
</dbReference>
<keyword evidence="5" id="KW-0694">RNA-binding</keyword>
<evidence type="ECO:0000256" key="4">
    <source>
        <dbReference type="ARBA" id="ARBA00022840"/>
    </source>
</evidence>
<dbReference type="PANTHER" id="PTHR18934">
    <property type="entry name" value="ATP-DEPENDENT RNA HELICASE"/>
    <property type="match status" value="1"/>
</dbReference>
<protein>
    <submittedName>
        <fullName evidence="9">Putative ATP-dependent RNA helicase DHX30-like isoform X5</fullName>
    </submittedName>
</protein>
<sequence>MHNTCIAELKRKKRPLRRIEVNLDESGRAVWLLKDLFLNLKRLHPSQLLVQNVAVKSPSFEYMFENGVWRCQLYLHYPYEQKFDGEATQKRRAEDIACKYAVNWLIESGIVSKNYNLMLKRIDVESALYLPVDINEVNTEIKKEMNNYVDEFNETVLEKLSNELSLTSDERLCYNNSNGNIEDSDCEIICDASSNCEPPIIRDIITGKPFAEPKPLFRSIRSMKLLKTFTEAKAKLEKDAKYRHYKENIASLPIYNHKQEIINMIENNRVTVIAGETACGKTTQIPLFVYEDYVARGNGADCSIVVTQPRRLPAISVAEQVSYQFGDECVGRNIGYQIRFEKQVPNQSIGSMLFCTSGVLLRKLWSNPDMTGITHVFIDEVHERSVVIDFLLVLIKRLLSRNEKLKVILMSATINAELFSKYFDNCPVFEVKGRLFPVNQVYLPQIGALINSNLREPSLTNPKIDKTLIAKVITWIHEEKEEGAILCFLPGWAEISDVRDELLNMKSYDEFYIVLVHSQLPSAQQKLIFNEPPVGKRKIVLSTNLAETSITVPDVVYVIDPGLCKEIHYNKSLDISSFGTHWISRANAKQREGRAGRVKPGYCYKLYSRQTEHYMQEFEEPELRRIPLESVVMLSKFYCPSEKVENFLSFVPQPPPSSAIVAAIETLKSINVLDNNENMTKLGEKIVHFTSHPRLSVCLVYSALFGCSHAMLNFVSAISAPRDIFQVPLDERANIRYLKKQISAQTKSDHVAVSHIIDKFSYYLNEAFDFCRNYSLHFPTMNTIFDLKKLCENELKLSKITEDSSISQKNASQLFNAALLCGLYGNVIRINRGHEVNGVIRNKKVTMLGIKNGETLFPTTDSVVNLYFEEQLTALNAQMGEFMSFAVYFNSYYSLDSKKTNVKDLTLISPLTVLLFAGQQWFERCESNKMNEDPQAVHYHLVSIDNNTYLQFKMKKEDALLLKKWRVIFCRFFEWFLVRDKLETRSSELNRTLSNWLHKFLLLTDKLLTDCEKKS</sequence>
<accession>A0A443SIZ9</accession>
<keyword evidence="3 9" id="KW-0347">Helicase</keyword>
<dbReference type="GO" id="GO:0005737">
    <property type="term" value="C:cytoplasm"/>
    <property type="evidence" value="ECO:0007669"/>
    <property type="project" value="TreeGrafter"/>
</dbReference>
<keyword evidence="1" id="KW-0547">Nucleotide-binding</keyword>
<evidence type="ECO:0000259" key="7">
    <source>
        <dbReference type="PROSITE" id="PS51192"/>
    </source>
</evidence>
<dbReference type="CDD" id="cd18791">
    <property type="entry name" value="SF2_C_RHA"/>
    <property type="match status" value="1"/>
</dbReference>
<comment type="similarity">
    <text evidence="6">Belongs to the DExH box helicase family.</text>
</comment>
<dbReference type="SMART" id="SM00847">
    <property type="entry name" value="HA2"/>
    <property type="match status" value="1"/>
</dbReference>
<dbReference type="SUPFAM" id="SSF52540">
    <property type="entry name" value="P-loop containing nucleoside triphosphate hydrolases"/>
    <property type="match status" value="1"/>
</dbReference>
<dbReference type="Gene3D" id="3.40.50.300">
    <property type="entry name" value="P-loop containing nucleotide triphosphate hydrolases"/>
    <property type="match status" value="2"/>
</dbReference>
<dbReference type="InterPro" id="IPR011545">
    <property type="entry name" value="DEAD/DEAH_box_helicase_dom"/>
</dbReference>
<dbReference type="EMBL" id="NCKV01001970">
    <property type="protein sequence ID" value="RWS27504.1"/>
    <property type="molecule type" value="Genomic_DNA"/>
</dbReference>
<evidence type="ECO:0000256" key="6">
    <source>
        <dbReference type="ARBA" id="ARBA00060772"/>
    </source>
</evidence>
<evidence type="ECO:0000256" key="5">
    <source>
        <dbReference type="ARBA" id="ARBA00022884"/>
    </source>
</evidence>
<keyword evidence="4" id="KW-0067">ATP-binding</keyword>
<dbReference type="GO" id="GO:0005634">
    <property type="term" value="C:nucleus"/>
    <property type="evidence" value="ECO:0007669"/>
    <property type="project" value="TreeGrafter"/>
</dbReference>
<evidence type="ECO:0000313" key="9">
    <source>
        <dbReference type="EMBL" id="RWS27504.1"/>
    </source>
</evidence>
<dbReference type="OrthoDB" id="5600252at2759"/>
<evidence type="ECO:0000259" key="8">
    <source>
        <dbReference type="PROSITE" id="PS51194"/>
    </source>
</evidence>
<dbReference type="AlphaFoldDB" id="A0A443SIZ9"/>
<dbReference type="Pfam" id="PF00271">
    <property type="entry name" value="Helicase_C"/>
    <property type="match status" value="1"/>
</dbReference>
<dbReference type="Pfam" id="PF21010">
    <property type="entry name" value="HA2_C"/>
    <property type="match status" value="1"/>
</dbReference>
<dbReference type="Proteomes" id="UP000288716">
    <property type="component" value="Unassembled WGS sequence"/>
</dbReference>
<dbReference type="VEuPathDB" id="VectorBase:LDEU004536"/>
<feature type="domain" description="Helicase C-terminal" evidence="8">
    <location>
        <begin position="468"/>
        <end position="639"/>
    </location>
</feature>
<evidence type="ECO:0000313" key="10">
    <source>
        <dbReference type="Proteomes" id="UP000288716"/>
    </source>
</evidence>
<dbReference type="GO" id="GO:0002151">
    <property type="term" value="F:G-quadruplex RNA binding"/>
    <property type="evidence" value="ECO:0007669"/>
    <property type="project" value="TreeGrafter"/>
</dbReference>
<gene>
    <name evidence="9" type="ORF">B4U80_03475</name>
</gene>
<dbReference type="GO" id="GO:0003678">
    <property type="term" value="F:DNA helicase activity"/>
    <property type="evidence" value="ECO:0007669"/>
    <property type="project" value="TreeGrafter"/>
</dbReference>
<keyword evidence="2" id="KW-0378">Hydrolase</keyword>
<organism evidence="9 10">
    <name type="scientific">Leptotrombidium deliense</name>
    <dbReference type="NCBI Taxonomy" id="299467"/>
    <lineage>
        <taxon>Eukaryota</taxon>
        <taxon>Metazoa</taxon>
        <taxon>Ecdysozoa</taxon>
        <taxon>Arthropoda</taxon>
        <taxon>Chelicerata</taxon>
        <taxon>Arachnida</taxon>
        <taxon>Acari</taxon>
        <taxon>Acariformes</taxon>
        <taxon>Trombidiformes</taxon>
        <taxon>Prostigmata</taxon>
        <taxon>Anystina</taxon>
        <taxon>Parasitengona</taxon>
        <taxon>Trombiculoidea</taxon>
        <taxon>Trombiculidae</taxon>
        <taxon>Leptotrombidium</taxon>
    </lineage>
</organism>
<dbReference type="InterPro" id="IPR027417">
    <property type="entry name" value="P-loop_NTPase"/>
</dbReference>
<dbReference type="Gene3D" id="1.20.120.1080">
    <property type="match status" value="1"/>
</dbReference>
<dbReference type="PROSITE" id="PS51192">
    <property type="entry name" value="HELICASE_ATP_BIND_1"/>
    <property type="match status" value="1"/>
</dbReference>
<evidence type="ECO:0000256" key="3">
    <source>
        <dbReference type="ARBA" id="ARBA00022806"/>
    </source>
</evidence>
<dbReference type="InterPro" id="IPR014001">
    <property type="entry name" value="Helicase_ATP-bd"/>
</dbReference>
<dbReference type="InterPro" id="IPR007502">
    <property type="entry name" value="Helicase-assoc_dom"/>
</dbReference>
<dbReference type="CDD" id="cd17917">
    <property type="entry name" value="DEXHc_RHA-like"/>
    <property type="match status" value="1"/>
</dbReference>
<dbReference type="STRING" id="299467.A0A443SIZ9"/>
<name>A0A443SIZ9_9ACAR</name>
<dbReference type="GO" id="GO:0016787">
    <property type="term" value="F:hydrolase activity"/>
    <property type="evidence" value="ECO:0007669"/>
    <property type="project" value="UniProtKB-KW"/>
</dbReference>
<dbReference type="GO" id="GO:0003724">
    <property type="term" value="F:RNA helicase activity"/>
    <property type="evidence" value="ECO:0007669"/>
    <property type="project" value="TreeGrafter"/>
</dbReference>
<comment type="caution">
    <text evidence="9">The sequence shown here is derived from an EMBL/GenBank/DDBJ whole genome shotgun (WGS) entry which is preliminary data.</text>
</comment>
<dbReference type="PANTHER" id="PTHR18934:SF257">
    <property type="entry name" value="ATP-DEPENDENT RNA HELICASE DHX30"/>
    <property type="match status" value="1"/>
</dbReference>
<dbReference type="InterPro" id="IPR001650">
    <property type="entry name" value="Helicase_C-like"/>
</dbReference>